<dbReference type="SUPFAM" id="SSF53474">
    <property type="entry name" value="alpha/beta-Hydrolases"/>
    <property type="match status" value="1"/>
</dbReference>
<dbReference type="PANTHER" id="PTHR43037:SF5">
    <property type="entry name" value="FERULOYL ESTERASE"/>
    <property type="match status" value="1"/>
</dbReference>
<dbReference type="Pfam" id="PF00756">
    <property type="entry name" value="Esterase"/>
    <property type="match status" value="1"/>
</dbReference>
<sequence>MRILTGRSGLLALTATVSLALALPPAAFAQNGGAPQPAPANGPPRFPMTIDPDPRVKQESYTFAPTGEEMKYTLYVSSKVKPDVPAPLIVALHGMGGDSNFILRGKLVDLAEAGGYIVVAPMGYNTVGWYGSPVIVMDGGSPKPANLAGLSELDVMTVMEIARSKYNIDPNRTYLMGHSMGGAGTIYLGQKHADVWAAAAAMAPAAFMMQPNATKVLAPYKDAQLPLMILEGTADNVVPPNSARAWSAAMDEVGLPHEYIEKDGLDHGTIIGGSMDDIFRFFGEHTRTPPPPPPFRPGGRPPSN</sequence>
<feature type="compositionally biased region" description="Pro residues" evidence="3">
    <location>
        <begin position="36"/>
        <end position="46"/>
    </location>
</feature>
<keyword evidence="1 4" id="KW-0732">Signal</keyword>
<reference evidence="5" key="1">
    <citation type="submission" date="2023-03" db="EMBL/GenBank/DDBJ databases">
        <title>Andean soil-derived lignocellulolytic bacterial consortium as a source of novel taxa and putative plastic-active enzymes.</title>
        <authorList>
            <person name="Diaz-Garcia L."/>
            <person name="Chuvochina M."/>
            <person name="Feuerriegel G."/>
            <person name="Bunk B."/>
            <person name="Sproer C."/>
            <person name="Streit W.R."/>
            <person name="Rodriguez L.M."/>
            <person name="Overmann J."/>
            <person name="Jimenez D.J."/>
        </authorList>
    </citation>
    <scope>NUCLEOTIDE SEQUENCE</scope>
    <source>
        <strain evidence="5">MAG 26</strain>
    </source>
</reference>
<feature type="region of interest" description="Disordered" evidence="3">
    <location>
        <begin position="32"/>
        <end position="52"/>
    </location>
</feature>
<dbReference type="Proteomes" id="UP001218362">
    <property type="component" value="Chromosome"/>
</dbReference>
<feature type="compositionally biased region" description="Pro residues" evidence="3">
    <location>
        <begin position="288"/>
        <end position="304"/>
    </location>
</feature>
<feature type="chain" id="PRO_5042581757" evidence="4">
    <location>
        <begin position="30"/>
        <end position="304"/>
    </location>
</feature>
<evidence type="ECO:0000256" key="1">
    <source>
        <dbReference type="ARBA" id="ARBA00022729"/>
    </source>
</evidence>
<accession>A0AAJ5X8X4</accession>
<proteinExistence type="predicted"/>
<feature type="signal peptide" evidence="4">
    <location>
        <begin position="1"/>
        <end position="29"/>
    </location>
</feature>
<dbReference type="PANTHER" id="PTHR43037">
    <property type="entry name" value="UNNAMED PRODUCT-RELATED"/>
    <property type="match status" value="1"/>
</dbReference>
<organism evidence="5 6">
    <name type="scientific">Candidatus Andeanibacterium colombiense</name>
    <dbReference type="NCBI Taxonomy" id="3121345"/>
    <lineage>
        <taxon>Bacteria</taxon>
        <taxon>Pseudomonadati</taxon>
        <taxon>Pseudomonadota</taxon>
        <taxon>Alphaproteobacteria</taxon>
        <taxon>Sphingomonadales</taxon>
        <taxon>Sphingomonadaceae</taxon>
        <taxon>Candidatus Andeanibacterium</taxon>
    </lineage>
</organism>
<feature type="region of interest" description="Disordered" evidence="3">
    <location>
        <begin position="282"/>
        <end position="304"/>
    </location>
</feature>
<evidence type="ECO:0000313" key="5">
    <source>
        <dbReference type="EMBL" id="WEK47733.1"/>
    </source>
</evidence>
<dbReference type="InterPro" id="IPR029058">
    <property type="entry name" value="AB_hydrolase_fold"/>
</dbReference>
<evidence type="ECO:0000256" key="4">
    <source>
        <dbReference type="SAM" id="SignalP"/>
    </source>
</evidence>
<dbReference type="KEGG" id="acob:P0Y56_05420"/>
<dbReference type="Gene3D" id="3.40.50.1820">
    <property type="entry name" value="alpha/beta hydrolase"/>
    <property type="match status" value="1"/>
</dbReference>
<evidence type="ECO:0000256" key="2">
    <source>
        <dbReference type="ARBA" id="ARBA00022801"/>
    </source>
</evidence>
<dbReference type="InterPro" id="IPR050955">
    <property type="entry name" value="Plant_Biomass_Hydrol_Est"/>
</dbReference>
<name>A0AAJ5X8X4_9SPHN</name>
<dbReference type="GO" id="GO:0016787">
    <property type="term" value="F:hydrolase activity"/>
    <property type="evidence" value="ECO:0007669"/>
    <property type="project" value="UniProtKB-KW"/>
</dbReference>
<dbReference type="AlphaFoldDB" id="A0AAJ5X8X4"/>
<dbReference type="InterPro" id="IPR000801">
    <property type="entry name" value="Esterase-like"/>
</dbReference>
<gene>
    <name evidence="5" type="ORF">P0Y56_05420</name>
</gene>
<keyword evidence="2" id="KW-0378">Hydrolase</keyword>
<dbReference type="EMBL" id="CP119316">
    <property type="protein sequence ID" value="WEK47733.1"/>
    <property type="molecule type" value="Genomic_DNA"/>
</dbReference>
<evidence type="ECO:0000313" key="6">
    <source>
        <dbReference type="Proteomes" id="UP001218362"/>
    </source>
</evidence>
<evidence type="ECO:0000256" key="3">
    <source>
        <dbReference type="SAM" id="MobiDB-lite"/>
    </source>
</evidence>
<protein>
    <submittedName>
        <fullName evidence="5">Prolyl oligopeptidase family serine peptidase</fullName>
    </submittedName>
</protein>